<feature type="compositionally biased region" description="Low complexity" evidence="7">
    <location>
        <begin position="281"/>
        <end position="309"/>
    </location>
</feature>
<protein>
    <submittedName>
        <fullName evidence="10">Mitogen-activated protein kinase kinase kinase 2</fullName>
    </submittedName>
</protein>
<dbReference type="InterPro" id="IPR011009">
    <property type="entry name" value="Kinase-like_dom_sf"/>
</dbReference>
<dbReference type="GO" id="GO:0005524">
    <property type="term" value="F:ATP binding"/>
    <property type="evidence" value="ECO:0007669"/>
    <property type="project" value="UniProtKB-UniRule"/>
</dbReference>
<dbReference type="PROSITE" id="PS00108">
    <property type="entry name" value="PROTEIN_KINASE_ST"/>
    <property type="match status" value="1"/>
</dbReference>
<keyword evidence="8" id="KW-0812">Transmembrane</keyword>
<evidence type="ECO:0000256" key="5">
    <source>
        <dbReference type="ARBA" id="ARBA00022840"/>
    </source>
</evidence>
<dbReference type="InterPro" id="IPR008271">
    <property type="entry name" value="Ser/Thr_kinase_AS"/>
</dbReference>
<feature type="compositionally biased region" description="Basic and acidic residues" evidence="7">
    <location>
        <begin position="321"/>
        <end position="332"/>
    </location>
</feature>
<dbReference type="PROSITE" id="PS00107">
    <property type="entry name" value="PROTEIN_KINASE_ATP"/>
    <property type="match status" value="1"/>
</dbReference>
<dbReference type="STRING" id="50429.A0A2B4R8Q1"/>
<keyword evidence="11" id="KW-1185">Reference proteome</keyword>
<keyword evidence="8" id="KW-0472">Membrane</keyword>
<dbReference type="OrthoDB" id="5964819at2759"/>
<dbReference type="PROSITE" id="PS50011">
    <property type="entry name" value="PROTEIN_KINASE_DOM"/>
    <property type="match status" value="1"/>
</dbReference>
<dbReference type="SMART" id="SM00220">
    <property type="entry name" value="S_TKc"/>
    <property type="match status" value="1"/>
</dbReference>
<dbReference type="Gene3D" id="1.10.510.10">
    <property type="entry name" value="Transferase(Phosphotransferase) domain 1"/>
    <property type="match status" value="1"/>
</dbReference>
<feature type="transmembrane region" description="Helical" evidence="8">
    <location>
        <begin position="612"/>
        <end position="631"/>
    </location>
</feature>
<keyword evidence="5 6" id="KW-0067">ATP-binding</keyword>
<name>A0A2B4R8Q1_STYPI</name>
<organism evidence="10 11">
    <name type="scientific">Stylophora pistillata</name>
    <name type="common">Smooth cauliflower coral</name>
    <dbReference type="NCBI Taxonomy" id="50429"/>
    <lineage>
        <taxon>Eukaryota</taxon>
        <taxon>Metazoa</taxon>
        <taxon>Cnidaria</taxon>
        <taxon>Anthozoa</taxon>
        <taxon>Hexacorallia</taxon>
        <taxon>Scleractinia</taxon>
        <taxon>Astrocoeniina</taxon>
        <taxon>Pocilloporidae</taxon>
        <taxon>Stylophora</taxon>
    </lineage>
</organism>
<dbReference type="AlphaFoldDB" id="A0A2B4R8Q1"/>
<feature type="domain" description="Protein kinase" evidence="9">
    <location>
        <begin position="521"/>
        <end position="763"/>
    </location>
</feature>
<evidence type="ECO:0000256" key="3">
    <source>
        <dbReference type="ARBA" id="ARBA00022741"/>
    </source>
</evidence>
<dbReference type="GO" id="GO:0004674">
    <property type="term" value="F:protein serine/threonine kinase activity"/>
    <property type="evidence" value="ECO:0007669"/>
    <property type="project" value="UniProtKB-KW"/>
</dbReference>
<evidence type="ECO:0000256" key="7">
    <source>
        <dbReference type="SAM" id="MobiDB-lite"/>
    </source>
</evidence>
<evidence type="ECO:0000313" key="11">
    <source>
        <dbReference type="Proteomes" id="UP000225706"/>
    </source>
</evidence>
<evidence type="ECO:0000256" key="4">
    <source>
        <dbReference type="ARBA" id="ARBA00022777"/>
    </source>
</evidence>
<dbReference type="PANTHER" id="PTHR11584">
    <property type="entry name" value="SERINE/THREONINE PROTEIN KINASE"/>
    <property type="match status" value="1"/>
</dbReference>
<keyword evidence="4 10" id="KW-0418">Kinase</keyword>
<comment type="caution">
    <text evidence="10">The sequence shown here is derived from an EMBL/GenBank/DDBJ whole genome shotgun (WGS) entry which is preliminary data.</text>
</comment>
<evidence type="ECO:0000259" key="9">
    <source>
        <dbReference type="PROSITE" id="PS50011"/>
    </source>
</evidence>
<feature type="region of interest" description="Disordered" evidence="7">
    <location>
        <begin position="258"/>
        <end position="360"/>
    </location>
</feature>
<dbReference type="Pfam" id="PF00069">
    <property type="entry name" value="Pkinase"/>
    <property type="match status" value="1"/>
</dbReference>
<evidence type="ECO:0000256" key="2">
    <source>
        <dbReference type="ARBA" id="ARBA00022679"/>
    </source>
</evidence>
<feature type="compositionally biased region" description="Basic and acidic residues" evidence="7">
    <location>
        <begin position="341"/>
        <end position="360"/>
    </location>
</feature>
<evidence type="ECO:0000256" key="1">
    <source>
        <dbReference type="ARBA" id="ARBA00022527"/>
    </source>
</evidence>
<feature type="binding site" evidence="6">
    <location>
        <position position="551"/>
    </location>
    <ligand>
        <name>ATP</name>
        <dbReference type="ChEBI" id="CHEBI:30616"/>
    </ligand>
</feature>
<dbReference type="SUPFAM" id="SSF56112">
    <property type="entry name" value="Protein kinase-like (PK-like)"/>
    <property type="match status" value="1"/>
</dbReference>
<dbReference type="GO" id="GO:0035556">
    <property type="term" value="P:intracellular signal transduction"/>
    <property type="evidence" value="ECO:0007669"/>
    <property type="project" value="UniProtKB-ARBA"/>
</dbReference>
<evidence type="ECO:0000256" key="6">
    <source>
        <dbReference type="PROSITE-ProRule" id="PRU10141"/>
    </source>
</evidence>
<proteinExistence type="predicted"/>
<accession>A0A2B4R8Q1</accession>
<feature type="compositionally biased region" description="Gly residues" evidence="7">
    <location>
        <begin position="310"/>
        <end position="320"/>
    </location>
</feature>
<gene>
    <name evidence="10" type="primary">ANP2</name>
    <name evidence="10" type="ORF">AWC38_SpisGene22381</name>
</gene>
<evidence type="ECO:0000313" key="10">
    <source>
        <dbReference type="EMBL" id="PFX13526.1"/>
    </source>
</evidence>
<keyword evidence="3 6" id="KW-0547">Nucleotide-binding</keyword>
<dbReference type="EMBL" id="LSMT01000955">
    <property type="protein sequence ID" value="PFX13526.1"/>
    <property type="molecule type" value="Genomic_DNA"/>
</dbReference>
<dbReference type="InterPro" id="IPR017441">
    <property type="entry name" value="Protein_kinase_ATP_BS"/>
</dbReference>
<sequence>MTFDWRPLTEERKTPFLGSCANLDAFNLETWPGVFSGQDEDPRPKRTVEQRVAIEVEKKNSKEAVENGNSHSFLFWWQQKEEITLLPPDAENRSEKETTKKLDLKDFKTGAEAKDELKFNTVMIPHSVLECSICPDDLFSLEPPSASFEGLEVQDDISVKEGINDETAEVKIEEAGQFVKTESKHINIPRRQAGKRVKGNARSIIVPDLSAVHHKQVEKTCKTVKDRKLRNIRKCAPKQPCLSFEEIIESILHIAPAPAKRRRPNSNLSEPRDSRVHSGESSNGTSDGCSSSSGSDSGSSGSDSSSSGGSSSGGCFGGKGNADRDEGNEKEYPQWYFLGKQKTDTAGRNERKRSLDEEKNCPRVKKMRENLTTVTTDQSGLQMFLSSIIDNAEQFCCFGEEGTHMTTIGKVKKEIEHVLFHEELQSCEHSSITQNVIAQHTHFCCSQGCSVFDCESFRGSCEDNREPLSTSVPVLAPQFNRKPPVAPVFVSPTPRIDGRVIFRNSTDLPEKFFLENKDFIKMKEKKLGIGSNAEVFVIYLTRDNRKKMAMKETKYHIEREEVEVYKMLGEHPHIITHYGVTLRENKGHANIFMELCEQSLFDYMDSKLKRRLTLLEAMFYAIQILVAVVYLHNLKVPIVHKDIKAKNVVLTADGSQAKLADFDSARRLPSEITKAGLKAQGTKGFASPEVLEEKPHGRAADIYSFGCFIIELMVGGPSKSSLHQQIKMLRELDPDLGQLVFDCTKENPKERPTACELLQLPVIQKYASSVHGGLRSPDLPLNNNDDLYT</sequence>
<evidence type="ECO:0000256" key="8">
    <source>
        <dbReference type="SAM" id="Phobius"/>
    </source>
</evidence>
<dbReference type="PANTHER" id="PTHR11584:SF369">
    <property type="entry name" value="MITOGEN-ACTIVATED PROTEIN KINASE KINASE KINASE 19-RELATED"/>
    <property type="match status" value="1"/>
</dbReference>
<keyword evidence="1" id="KW-0723">Serine/threonine-protein kinase</keyword>
<reference evidence="11" key="1">
    <citation type="journal article" date="2017" name="bioRxiv">
        <title>Comparative analysis of the genomes of Stylophora pistillata and Acropora digitifera provides evidence for extensive differences between species of corals.</title>
        <authorList>
            <person name="Voolstra C.R."/>
            <person name="Li Y."/>
            <person name="Liew Y.J."/>
            <person name="Baumgarten S."/>
            <person name="Zoccola D."/>
            <person name="Flot J.-F."/>
            <person name="Tambutte S."/>
            <person name="Allemand D."/>
            <person name="Aranda M."/>
        </authorList>
    </citation>
    <scope>NUCLEOTIDE SEQUENCE [LARGE SCALE GENOMIC DNA]</scope>
</reference>
<dbReference type="InterPro" id="IPR000719">
    <property type="entry name" value="Prot_kinase_dom"/>
</dbReference>
<keyword evidence="2" id="KW-0808">Transferase</keyword>
<keyword evidence="8" id="KW-1133">Transmembrane helix</keyword>
<dbReference type="Proteomes" id="UP000225706">
    <property type="component" value="Unassembled WGS sequence"/>
</dbReference>